<dbReference type="InterPro" id="IPR053876">
    <property type="entry name" value="Phage_int_M"/>
</dbReference>
<dbReference type="CDD" id="cd00801">
    <property type="entry name" value="INT_P4_C"/>
    <property type="match status" value="1"/>
</dbReference>
<dbReference type="Gene3D" id="1.10.443.10">
    <property type="entry name" value="Intergrase catalytic core"/>
    <property type="match status" value="1"/>
</dbReference>
<dbReference type="PANTHER" id="PTHR30629:SF2">
    <property type="entry name" value="PROPHAGE INTEGRASE INTS-RELATED"/>
    <property type="match status" value="1"/>
</dbReference>
<feature type="domain" description="Tyr recombinase" evidence="5">
    <location>
        <begin position="214"/>
        <end position="410"/>
    </location>
</feature>
<dbReference type="Pfam" id="PF22022">
    <property type="entry name" value="Phage_int_M"/>
    <property type="match status" value="1"/>
</dbReference>
<dbReference type="InterPro" id="IPR002104">
    <property type="entry name" value="Integrase_catalytic"/>
</dbReference>
<gene>
    <name evidence="6" type="ORF">Q2362_04720</name>
</gene>
<dbReference type="InterPro" id="IPR038488">
    <property type="entry name" value="Integrase_DNA-bd_sf"/>
</dbReference>
<evidence type="ECO:0000259" key="5">
    <source>
        <dbReference type="PROSITE" id="PS51898"/>
    </source>
</evidence>
<proteinExistence type="inferred from homology"/>
<dbReference type="EMBL" id="JAULJQ010000005">
    <property type="protein sequence ID" value="MDO2409402.1"/>
    <property type="molecule type" value="Genomic_DNA"/>
</dbReference>
<dbReference type="InterPro" id="IPR011010">
    <property type="entry name" value="DNA_brk_join_enz"/>
</dbReference>
<accession>A0ABT8T6R9</accession>
<evidence type="ECO:0000256" key="2">
    <source>
        <dbReference type="ARBA" id="ARBA00022908"/>
    </source>
</evidence>
<dbReference type="PANTHER" id="PTHR30629">
    <property type="entry name" value="PROPHAGE INTEGRASE"/>
    <property type="match status" value="1"/>
</dbReference>
<dbReference type="Pfam" id="PF13356">
    <property type="entry name" value="Arm-DNA-bind_3"/>
    <property type="match status" value="1"/>
</dbReference>
<dbReference type="InterPro" id="IPR013762">
    <property type="entry name" value="Integrase-like_cat_sf"/>
</dbReference>
<dbReference type="Gene3D" id="3.30.160.390">
    <property type="entry name" value="Integrase, DNA-binding domain"/>
    <property type="match status" value="1"/>
</dbReference>
<evidence type="ECO:0000313" key="6">
    <source>
        <dbReference type="EMBL" id="MDO2409402.1"/>
    </source>
</evidence>
<evidence type="ECO:0000256" key="4">
    <source>
        <dbReference type="ARBA" id="ARBA00023172"/>
    </source>
</evidence>
<evidence type="ECO:0000313" key="7">
    <source>
        <dbReference type="Proteomes" id="UP001171111"/>
    </source>
</evidence>
<protein>
    <submittedName>
        <fullName evidence="6">Tyrosine-type recombinase/integrase</fullName>
    </submittedName>
</protein>
<dbReference type="InterPro" id="IPR010998">
    <property type="entry name" value="Integrase_recombinase_N"/>
</dbReference>
<dbReference type="Proteomes" id="UP001171111">
    <property type="component" value="Unassembled WGS sequence"/>
</dbReference>
<reference evidence="6 7" key="1">
    <citation type="submission" date="2023-06" db="EMBL/GenBank/DDBJ databases">
        <title>Campylobacter magnum sp. nov., isolated from cecal contents of domestic pigs (Sus scrofa domesticus).</title>
        <authorList>
            <person name="Papic B."/>
            <person name="Gruntar I."/>
        </authorList>
    </citation>
    <scope>NUCLEOTIDE SEQUENCE [LARGE SCALE GENOMIC DNA]</scope>
    <source>
        <strain evidence="7">34484-21</strain>
    </source>
</reference>
<dbReference type="Pfam" id="PF00589">
    <property type="entry name" value="Phage_integrase"/>
    <property type="match status" value="1"/>
</dbReference>
<evidence type="ECO:0000256" key="1">
    <source>
        <dbReference type="ARBA" id="ARBA00008857"/>
    </source>
</evidence>
<evidence type="ECO:0000256" key="3">
    <source>
        <dbReference type="ARBA" id="ARBA00023125"/>
    </source>
</evidence>
<dbReference type="InterPro" id="IPR025166">
    <property type="entry name" value="Integrase_DNA_bind_dom"/>
</dbReference>
<dbReference type="PROSITE" id="PS51898">
    <property type="entry name" value="TYR_RECOMBINASE"/>
    <property type="match status" value="1"/>
</dbReference>
<keyword evidence="2" id="KW-0229">DNA integration</keyword>
<dbReference type="RefSeq" id="WP_302244283.1">
    <property type="nucleotide sequence ID" value="NZ_JAULJQ010000005.1"/>
</dbReference>
<comment type="caution">
    <text evidence="6">The sequence shown here is derived from an EMBL/GenBank/DDBJ whole genome shotgun (WGS) entry which is preliminary data.</text>
</comment>
<sequence length="426" mass="48945">MPNISKANLMDKDIKALPVKEKKYIKACGNPKELYIWIYPSKKKTFSLLYDGHYYMIKEFREGIFSVADARKEAIKMLKDLENGKDPKEQKENEKYTFGALFERYAELKRKKGLVSVDKTIVNRCKKYLLPSLAKRDIKSIKYSELLDILSPIFNPNEPNESKLDTIGKLIGYINEIFQIALKDGYLETMPLISALRKEFPSKTIFYAKNDIEANQKAITDLNELKEFIYDLKCYNGELSTKRALYLQLLVPNRAGNTAEAKWADIDLENGIWHIRSSEMKMKDKHEIALSKQVIELLRQQKLLTCDKEFVFASSESKSGHLQRDTISKNIRTTLGGKVDGKKGKWYGRATPHGFRATFKTICKNNIAQLLPLGISSDTIKACLAHKVTDKVEQAYLRQLATTEQKKILMQWYADFLESIEPLGIL</sequence>
<dbReference type="Gene3D" id="1.10.150.130">
    <property type="match status" value="1"/>
</dbReference>
<keyword evidence="4" id="KW-0233">DNA recombination</keyword>
<name>A0ABT8T6R9_9BACT</name>
<keyword evidence="3" id="KW-0238">DNA-binding</keyword>
<keyword evidence="7" id="KW-1185">Reference proteome</keyword>
<dbReference type="InterPro" id="IPR050808">
    <property type="entry name" value="Phage_Integrase"/>
</dbReference>
<dbReference type="SUPFAM" id="SSF56349">
    <property type="entry name" value="DNA breaking-rejoining enzymes"/>
    <property type="match status" value="1"/>
</dbReference>
<comment type="similarity">
    <text evidence="1">Belongs to the 'phage' integrase family.</text>
</comment>
<organism evidence="6 7">
    <name type="scientific">Campylobacter magnus</name>
    <dbReference type="NCBI Taxonomy" id="3026462"/>
    <lineage>
        <taxon>Bacteria</taxon>
        <taxon>Pseudomonadati</taxon>
        <taxon>Campylobacterota</taxon>
        <taxon>Epsilonproteobacteria</taxon>
        <taxon>Campylobacterales</taxon>
        <taxon>Campylobacteraceae</taxon>
        <taxon>Campylobacter</taxon>
    </lineage>
</organism>